<evidence type="ECO:0000313" key="2">
    <source>
        <dbReference type="EMBL" id="ETK93096.1"/>
    </source>
</evidence>
<feature type="non-terminal residue" evidence="2">
    <location>
        <position position="178"/>
    </location>
</feature>
<proteinExistence type="predicted"/>
<evidence type="ECO:0000256" key="1">
    <source>
        <dbReference type="SAM" id="MobiDB-lite"/>
    </source>
</evidence>
<organism evidence="2">
    <name type="scientific">Phytophthora nicotianae</name>
    <name type="common">Potato buckeye rot agent</name>
    <name type="synonym">Phytophthora parasitica</name>
    <dbReference type="NCBI Taxonomy" id="4792"/>
    <lineage>
        <taxon>Eukaryota</taxon>
        <taxon>Sar</taxon>
        <taxon>Stramenopiles</taxon>
        <taxon>Oomycota</taxon>
        <taxon>Peronosporomycetes</taxon>
        <taxon>Peronosporales</taxon>
        <taxon>Peronosporaceae</taxon>
        <taxon>Phytophthora</taxon>
    </lineage>
</organism>
<dbReference type="EMBL" id="KI685008">
    <property type="protein sequence ID" value="ETK93096.1"/>
    <property type="molecule type" value="Genomic_DNA"/>
</dbReference>
<reference evidence="2" key="1">
    <citation type="submission" date="2013-11" db="EMBL/GenBank/DDBJ databases">
        <title>The Genome Sequence of Phytophthora parasitica CJ02B3.</title>
        <authorList>
            <consortium name="The Broad Institute Genomics Platform"/>
            <person name="Russ C."/>
            <person name="Tyler B."/>
            <person name="Panabieres F."/>
            <person name="Shan W."/>
            <person name="Tripathy S."/>
            <person name="Grunwald N."/>
            <person name="Machado M."/>
            <person name="Johnson C.S."/>
            <person name="Arredondo F."/>
            <person name="Hong C."/>
            <person name="Coffey M."/>
            <person name="Young S.K."/>
            <person name="Zeng Q."/>
            <person name="Gargeya S."/>
            <person name="Fitzgerald M."/>
            <person name="Abouelleil A."/>
            <person name="Alvarado L."/>
            <person name="Chapman S.B."/>
            <person name="Gainer-Dewar J."/>
            <person name="Goldberg J."/>
            <person name="Griggs A."/>
            <person name="Gujja S."/>
            <person name="Hansen M."/>
            <person name="Howarth C."/>
            <person name="Imamovic A."/>
            <person name="Ireland A."/>
            <person name="Larimer J."/>
            <person name="McCowan C."/>
            <person name="Murphy C."/>
            <person name="Pearson M."/>
            <person name="Poon T.W."/>
            <person name="Priest M."/>
            <person name="Roberts A."/>
            <person name="Saif S."/>
            <person name="Shea T."/>
            <person name="Sykes S."/>
            <person name="Wortman J."/>
            <person name="Nusbaum C."/>
            <person name="Birren B."/>
        </authorList>
    </citation>
    <scope>NUCLEOTIDE SEQUENCE [LARGE SCALE GENOMIC DNA]</scope>
    <source>
        <strain evidence="2">CJ02B3</strain>
    </source>
</reference>
<accession>W2HF45</accession>
<dbReference type="AlphaFoldDB" id="W2HF45"/>
<feature type="region of interest" description="Disordered" evidence="1">
    <location>
        <begin position="143"/>
        <end position="166"/>
    </location>
</feature>
<name>W2HF45_PHYNI</name>
<dbReference type="Proteomes" id="UP000053236">
    <property type="component" value="Unassembled WGS sequence"/>
</dbReference>
<gene>
    <name evidence="2" type="ORF">L915_03662</name>
</gene>
<protein>
    <submittedName>
        <fullName evidence="2">Uncharacterized protein</fullName>
    </submittedName>
</protein>
<sequence>MAIKFIMANAEAAQQNAVEQAARCISKLYRTHTGDERILAMTIFHTPRGYAATNNPIEQFNRLIKHDYALRTKYKIGTLFQYLVDCCQHQSVIPKDFKELPVPIQQLKARVKIPMPGTPYRHGSTSIQHCVLAGFSKSDCGRSRETAPVSAQMGAQLRSHGDGRPTGWRLERRRFYDD</sequence>
<dbReference type="VEuPathDB" id="FungiDB:PPTG_24157"/>